<name>A0ACB0YHZ4_MELEN</name>
<accession>A0ACB0YHZ4</accession>
<dbReference type="EMBL" id="CAVMJV010000012">
    <property type="protein sequence ID" value="CAK5047278.1"/>
    <property type="molecule type" value="Genomic_DNA"/>
</dbReference>
<evidence type="ECO:0000313" key="2">
    <source>
        <dbReference type="Proteomes" id="UP001497535"/>
    </source>
</evidence>
<dbReference type="Proteomes" id="UP001497535">
    <property type="component" value="Unassembled WGS sequence"/>
</dbReference>
<proteinExistence type="predicted"/>
<sequence length="76" mass="8624">MKRGESVGGRRGGWRERWVGSQNLEGDAIRCYQLATTTFRSGASSERRYLGVEEDLEVGQKGRAQRTKLIFLFSLN</sequence>
<reference evidence="1" key="1">
    <citation type="submission" date="2023-11" db="EMBL/GenBank/DDBJ databases">
        <authorList>
            <person name="Poullet M."/>
        </authorList>
    </citation>
    <scope>NUCLEOTIDE SEQUENCE</scope>
    <source>
        <strain evidence="1">E1834</strain>
    </source>
</reference>
<organism evidence="1 2">
    <name type="scientific">Meloidogyne enterolobii</name>
    <name type="common">Root-knot nematode worm</name>
    <name type="synonym">Meloidogyne mayaguensis</name>
    <dbReference type="NCBI Taxonomy" id="390850"/>
    <lineage>
        <taxon>Eukaryota</taxon>
        <taxon>Metazoa</taxon>
        <taxon>Ecdysozoa</taxon>
        <taxon>Nematoda</taxon>
        <taxon>Chromadorea</taxon>
        <taxon>Rhabditida</taxon>
        <taxon>Tylenchina</taxon>
        <taxon>Tylenchomorpha</taxon>
        <taxon>Tylenchoidea</taxon>
        <taxon>Meloidogynidae</taxon>
        <taxon>Meloidogyninae</taxon>
        <taxon>Meloidogyne</taxon>
    </lineage>
</organism>
<keyword evidence="2" id="KW-1185">Reference proteome</keyword>
<evidence type="ECO:0000313" key="1">
    <source>
        <dbReference type="EMBL" id="CAK5047278.1"/>
    </source>
</evidence>
<protein>
    <submittedName>
        <fullName evidence="1">Uncharacterized protein</fullName>
    </submittedName>
</protein>
<comment type="caution">
    <text evidence="1">The sequence shown here is derived from an EMBL/GenBank/DDBJ whole genome shotgun (WGS) entry which is preliminary data.</text>
</comment>
<gene>
    <name evidence="1" type="ORF">MENTE1834_LOCUS12354</name>
</gene>